<keyword evidence="1" id="KW-0812">Transmembrane</keyword>
<keyword evidence="1" id="KW-0472">Membrane</keyword>
<evidence type="ECO:0000313" key="4">
    <source>
        <dbReference type="Proteomes" id="UP000092730"/>
    </source>
</evidence>
<dbReference type="STRING" id="1296100.A0A1B9GCA2"/>
<dbReference type="GeneID" id="30204542"/>
<dbReference type="VEuPathDB" id="FungiDB:I302_00143"/>
<feature type="transmembrane region" description="Helical" evidence="1">
    <location>
        <begin position="109"/>
        <end position="131"/>
    </location>
</feature>
<dbReference type="EMBL" id="KI894018">
    <property type="protein sequence ID" value="OCF28654.1"/>
    <property type="molecule type" value="Genomic_DNA"/>
</dbReference>
<evidence type="ECO:0000256" key="1">
    <source>
        <dbReference type="SAM" id="Phobius"/>
    </source>
</evidence>
<reference evidence="2" key="3">
    <citation type="submission" date="2014-01" db="EMBL/GenBank/DDBJ databases">
        <title>Evolution of pathogenesis and genome organization in the Tremellales.</title>
        <authorList>
            <person name="Cuomo C."/>
            <person name="Litvintseva A."/>
            <person name="Heitman J."/>
            <person name="Chen Y."/>
            <person name="Sun S."/>
            <person name="Springer D."/>
            <person name="Dromer F."/>
            <person name="Young S."/>
            <person name="Zeng Q."/>
            <person name="Chapman S."/>
            <person name="Gujja S."/>
            <person name="Saif S."/>
            <person name="Birren B."/>
        </authorList>
    </citation>
    <scope>NUCLEOTIDE SEQUENCE</scope>
    <source>
        <strain evidence="2">CBS 10118</strain>
    </source>
</reference>
<keyword evidence="1" id="KW-1133">Transmembrane helix</keyword>
<feature type="transmembrane region" description="Helical" evidence="1">
    <location>
        <begin position="79"/>
        <end position="97"/>
    </location>
</feature>
<dbReference type="KEGG" id="kbi:30204542"/>
<feature type="transmembrane region" description="Helical" evidence="1">
    <location>
        <begin position="12"/>
        <end position="38"/>
    </location>
</feature>
<proteinExistence type="predicted"/>
<reference evidence="2" key="1">
    <citation type="submission" date="2013-07" db="EMBL/GenBank/DDBJ databases">
        <title>The Genome Sequence of Cryptococcus bestiolae CBS10118.</title>
        <authorList>
            <consortium name="The Broad Institute Genome Sequencing Platform"/>
            <person name="Cuomo C."/>
            <person name="Litvintseva A."/>
            <person name="Chen Y."/>
            <person name="Heitman J."/>
            <person name="Sun S."/>
            <person name="Springer D."/>
            <person name="Dromer F."/>
            <person name="Young S.K."/>
            <person name="Zeng Q."/>
            <person name="Gargeya S."/>
            <person name="Fitzgerald M."/>
            <person name="Abouelleil A."/>
            <person name="Alvarado L."/>
            <person name="Berlin A.M."/>
            <person name="Chapman S.B."/>
            <person name="Dewar J."/>
            <person name="Goldberg J."/>
            <person name="Griggs A."/>
            <person name="Gujja S."/>
            <person name="Hansen M."/>
            <person name="Howarth C."/>
            <person name="Imamovic A."/>
            <person name="Larimer J."/>
            <person name="McCowan C."/>
            <person name="Murphy C."/>
            <person name="Pearson M."/>
            <person name="Priest M."/>
            <person name="Roberts A."/>
            <person name="Saif S."/>
            <person name="Shea T."/>
            <person name="Sykes S."/>
            <person name="Wortman J."/>
            <person name="Nusbaum C."/>
            <person name="Birren B."/>
        </authorList>
    </citation>
    <scope>NUCLEOTIDE SEQUENCE [LARGE SCALE GENOMIC DNA]</scope>
    <source>
        <strain evidence="2">CBS 10118</strain>
    </source>
</reference>
<accession>A0A1B9GCA2</accession>
<gene>
    <name evidence="2" type="ORF">I302_00143</name>
    <name evidence="3" type="ORF">I302_101460</name>
</gene>
<protein>
    <submittedName>
        <fullName evidence="2">Uncharacterized protein</fullName>
    </submittedName>
</protein>
<feature type="transmembrane region" description="Helical" evidence="1">
    <location>
        <begin position="50"/>
        <end position="70"/>
    </location>
</feature>
<name>A0A1B9GCA2_9TREE</name>
<reference evidence="3" key="4">
    <citation type="submission" date="2024-02" db="EMBL/GenBank/DDBJ databases">
        <title>Comparative genomics of Cryptococcus and Kwoniella reveals pathogenesis evolution and contrasting modes of karyotype evolution via chromosome fusion or intercentromeric recombination.</title>
        <authorList>
            <person name="Coelho M.A."/>
            <person name="David-Palma M."/>
            <person name="Shea T."/>
            <person name="Bowers K."/>
            <person name="McGinley-Smith S."/>
            <person name="Mohammad A.W."/>
            <person name="Gnirke A."/>
            <person name="Yurkov A.M."/>
            <person name="Nowrousian M."/>
            <person name="Sun S."/>
            <person name="Cuomo C.A."/>
            <person name="Heitman J."/>
        </authorList>
    </citation>
    <scope>NUCLEOTIDE SEQUENCE</scope>
    <source>
        <strain evidence="3">CBS 10118</strain>
    </source>
</reference>
<organism evidence="2">
    <name type="scientific">Kwoniella bestiolae CBS 10118</name>
    <dbReference type="NCBI Taxonomy" id="1296100"/>
    <lineage>
        <taxon>Eukaryota</taxon>
        <taxon>Fungi</taxon>
        <taxon>Dikarya</taxon>
        <taxon>Basidiomycota</taxon>
        <taxon>Agaricomycotina</taxon>
        <taxon>Tremellomycetes</taxon>
        <taxon>Tremellales</taxon>
        <taxon>Cryptococcaceae</taxon>
        <taxon>Kwoniella</taxon>
    </lineage>
</organism>
<keyword evidence="4" id="KW-1185">Reference proteome</keyword>
<dbReference type="RefSeq" id="XP_019049724.1">
    <property type="nucleotide sequence ID" value="XM_019186846.1"/>
</dbReference>
<dbReference type="AlphaFoldDB" id="A0A1B9GCA2"/>
<reference evidence="3" key="2">
    <citation type="submission" date="2013-07" db="EMBL/GenBank/DDBJ databases">
        <authorList>
            <consortium name="The Broad Institute Genome Sequencing Platform"/>
            <person name="Cuomo C."/>
            <person name="Litvintseva A."/>
            <person name="Chen Y."/>
            <person name="Heitman J."/>
            <person name="Sun S."/>
            <person name="Springer D."/>
            <person name="Dromer F."/>
            <person name="Young S.K."/>
            <person name="Zeng Q."/>
            <person name="Gargeya S."/>
            <person name="Fitzgerald M."/>
            <person name="Abouelleil A."/>
            <person name="Alvarado L."/>
            <person name="Berlin A.M."/>
            <person name="Chapman S.B."/>
            <person name="Dewar J."/>
            <person name="Goldberg J."/>
            <person name="Griggs A."/>
            <person name="Gujja S."/>
            <person name="Hansen M."/>
            <person name="Howarth C."/>
            <person name="Imamovic A."/>
            <person name="Larimer J."/>
            <person name="McCowan C."/>
            <person name="Murphy C."/>
            <person name="Pearson M."/>
            <person name="Priest M."/>
            <person name="Roberts A."/>
            <person name="Saif S."/>
            <person name="Shea T."/>
            <person name="Sykes S."/>
            <person name="Wortman J."/>
            <person name="Nusbaum C."/>
            <person name="Birren B."/>
        </authorList>
    </citation>
    <scope>NUCLEOTIDE SEQUENCE</scope>
    <source>
        <strain evidence="3">CBS 10118</strain>
    </source>
</reference>
<evidence type="ECO:0000313" key="2">
    <source>
        <dbReference type="EMBL" id="OCF28654.1"/>
    </source>
</evidence>
<evidence type="ECO:0000313" key="3">
    <source>
        <dbReference type="EMBL" id="WVW79491.1"/>
    </source>
</evidence>
<sequence length="156" mass="17235">MSDPSGPIVRKAFLLEALLNLFSLPLITHTSTVLSYILKHPSQINPSSILFARLFGGIIIGGLTTALLYGARHIPSRRAVYWTLGMGEVLLIPLLALEGSKVNGALSRKVAWGSIGMLAPPLVWRVFVLYVRPDWIGRERVGKDERQPLIRDEPGR</sequence>
<dbReference type="OrthoDB" id="2563633at2759"/>
<dbReference type="Proteomes" id="UP000092730">
    <property type="component" value="Chromosome 1"/>
</dbReference>
<dbReference type="EMBL" id="CP144541">
    <property type="protein sequence ID" value="WVW79491.1"/>
    <property type="molecule type" value="Genomic_DNA"/>
</dbReference>